<evidence type="ECO:0000256" key="5">
    <source>
        <dbReference type="ARBA" id="ARBA00022490"/>
    </source>
</evidence>
<evidence type="ECO:0000256" key="4">
    <source>
        <dbReference type="ARBA" id="ARBA00016103"/>
    </source>
</evidence>
<dbReference type="InterPro" id="IPR001424">
    <property type="entry name" value="SOD_Cu_Zn_dom"/>
</dbReference>
<dbReference type="CDD" id="cd00371">
    <property type="entry name" value="HMA"/>
    <property type="match status" value="1"/>
</dbReference>
<keyword evidence="12" id="KW-1185">Reference proteome</keyword>
<dbReference type="OrthoDB" id="666972at2759"/>
<dbReference type="InterPro" id="IPR036163">
    <property type="entry name" value="HMA_dom_sf"/>
</dbReference>
<dbReference type="GO" id="GO:0005507">
    <property type="term" value="F:copper ion binding"/>
    <property type="evidence" value="ECO:0007669"/>
    <property type="project" value="InterPro"/>
</dbReference>
<evidence type="ECO:0000256" key="8">
    <source>
        <dbReference type="ARBA" id="ARBA00025798"/>
    </source>
</evidence>
<evidence type="ECO:0000313" key="12">
    <source>
        <dbReference type="Proteomes" id="UP000789759"/>
    </source>
</evidence>
<keyword evidence="6" id="KW-0479">Metal-binding</keyword>
<evidence type="ECO:0000256" key="9">
    <source>
        <dbReference type="ARBA" id="ARBA00032899"/>
    </source>
</evidence>
<dbReference type="PROSITE" id="PS50846">
    <property type="entry name" value="HMA_2"/>
    <property type="match status" value="1"/>
</dbReference>
<evidence type="ECO:0000256" key="7">
    <source>
        <dbReference type="ARBA" id="ARBA00023157"/>
    </source>
</evidence>
<evidence type="ECO:0000256" key="3">
    <source>
        <dbReference type="ARBA" id="ARBA00010636"/>
    </source>
</evidence>
<dbReference type="Gene3D" id="2.60.40.200">
    <property type="entry name" value="Superoxide dismutase, copper/zinc binding domain"/>
    <property type="match status" value="1"/>
</dbReference>
<dbReference type="GO" id="GO:0005737">
    <property type="term" value="C:cytoplasm"/>
    <property type="evidence" value="ECO:0007669"/>
    <property type="project" value="UniProtKB-SubCell"/>
</dbReference>
<dbReference type="Pfam" id="PF00403">
    <property type="entry name" value="HMA"/>
    <property type="match status" value="1"/>
</dbReference>
<dbReference type="GO" id="GO:0006801">
    <property type="term" value="P:superoxide metabolic process"/>
    <property type="evidence" value="ECO:0007669"/>
    <property type="project" value="InterPro"/>
</dbReference>
<comment type="cofactor">
    <cofactor evidence="1">
        <name>Cu(2+)</name>
        <dbReference type="ChEBI" id="CHEBI:29036"/>
    </cofactor>
</comment>
<comment type="similarity">
    <text evidence="3">Belongs to the CCS1 family.</text>
</comment>
<dbReference type="PRINTS" id="PR00068">
    <property type="entry name" value="CUZNDISMTASE"/>
</dbReference>
<dbReference type="AlphaFoldDB" id="A0A9N9A0V3"/>
<dbReference type="Pfam" id="PF00080">
    <property type="entry name" value="Sod_Cu"/>
    <property type="match status" value="1"/>
</dbReference>
<dbReference type="SUPFAM" id="SSF49329">
    <property type="entry name" value="Cu,Zn superoxide dismutase-like"/>
    <property type="match status" value="1"/>
</dbReference>
<comment type="caution">
    <text evidence="11">The sequence shown here is derived from an EMBL/GenBank/DDBJ whole genome shotgun (WGS) entry which is preliminary data.</text>
</comment>
<dbReference type="InterPro" id="IPR036423">
    <property type="entry name" value="SOD-like_Cu/Zn_dom_sf"/>
</dbReference>
<organism evidence="11 12">
    <name type="scientific">Cetraspora pellucida</name>
    <dbReference type="NCBI Taxonomy" id="1433469"/>
    <lineage>
        <taxon>Eukaryota</taxon>
        <taxon>Fungi</taxon>
        <taxon>Fungi incertae sedis</taxon>
        <taxon>Mucoromycota</taxon>
        <taxon>Glomeromycotina</taxon>
        <taxon>Glomeromycetes</taxon>
        <taxon>Diversisporales</taxon>
        <taxon>Gigasporaceae</taxon>
        <taxon>Cetraspora</taxon>
    </lineage>
</organism>
<evidence type="ECO:0000256" key="6">
    <source>
        <dbReference type="ARBA" id="ARBA00022723"/>
    </source>
</evidence>
<keyword evidence="5" id="KW-0963">Cytoplasm</keyword>
<protein>
    <recommendedName>
        <fullName evidence="4">Superoxide dismutase 1 copper chaperone</fullName>
    </recommendedName>
    <alternativeName>
        <fullName evidence="9">Superoxide dismutase copper chaperone</fullName>
    </alternativeName>
</protein>
<dbReference type="InterPro" id="IPR006121">
    <property type="entry name" value="HMA_dom"/>
</dbReference>
<dbReference type="SUPFAM" id="SSF55008">
    <property type="entry name" value="HMA, heavy metal-associated domain"/>
    <property type="match status" value="1"/>
</dbReference>
<dbReference type="Proteomes" id="UP000789759">
    <property type="component" value="Unassembled WGS sequence"/>
</dbReference>
<dbReference type="PANTHER" id="PTHR10003">
    <property type="entry name" value="SUPEROXIDE DISMUTASE CU-ZN -RELATED"/>
    <property type="match status" value="1"/>
</dbReference>
<name>A0A9N9A0V3_9GLOM</name>
<evidence type="ECO:0000256" key="2">
    <source>
        <dbReference type="ARBA" id="ARBA00004496"/>
    </source>
</evidence>
<accession>A0A9N9A0V3</accession>
<comment type="similarity">
    <text evidence="8">In the C-terminal section; belongs to the Cu-Zn superoxide dismutase family.</text>
</comment>
<dbReference type="InterPro" id="IPR024134">
    <property type="entry name" value="SOD_Cu/Zn_/chaperone"/>
</dbReference>
<gene>
    <name evidence="11" type="ORF">CPELLU_LOCUS3014</name>
</gene>
<dbReference type="CDD" id="cd00305">
    <property type="entry name" value="Cu-Zn_Superoxide_Dismutase"/>
    <property type="match status" value="1"/>
</dbReference>
<reference evidence="11" key="1">
    <citation type="submission" date="2021-06" db="EMBL/GenBank/DDBJ databases">
        <authorList>
            <person name="Kallberg Y."/>
            <person name="Tangrot J."/>
            <person name="Rosling A."/>
        </authorList>
    </citation>
    <scope>NUCLEOTIDE SEQUENCE</scope>
    <source>
        <strain evidence="11">FL966</strain>
    </source>
</reference>
<dbReference type="FunFam" id="3.30.70.100:FF:000038">
    <property type="entry name" value="Superoxide dismutase 1 copper chaperone"/>
    <property type="match status" value="1"/>
</dbReference>
<comment type="subcellular location">
    <subcellularLocation>
        <location evidence="2">Cytoplasm</location>
    </subcellularLocation>
</comment>
<sequence length="267" mass="28571">MATKTNQFVQTPFKTEYAVDMTCDSCVESIKDVLTKIPGISRFDIDLKDQSVIVEGTAPPSLVSKHLKETGKTVIVRGQGGTHSGAAVCIFEDYTYTPLGGENATITPKKPQGLCRFIQINKDYCLIDVTVQGISPGHHGIHIRELGDISAGPSSTGAHYNPDNVGHGDIESGHIGDLGNIHVDEKGWGDLVVESRRIKVWDIIGRSMVITHGEDDEGKGGNAQSKFDGNSGPGLIAGIIARSAGAFENKKKVCACSGKTLWEEARI</sequence>
<evidence type="ECO:0000313" key="11">
    <source>
        <dbReference type="EMBL" id="CAG8513098.1"/>
    </source>
</evidence>
<evidence type="ECO:0000256" key="1">
    <source>
        <dbReference type="ARBA" id="ARBA00001973"/>
    </source>
</evidence>
<feature type="domain" description="HMA" evidence="10">
    <location>
        <begin position="12"/>
        <end position="75"/>
    </location>
</feature>
<evidence type="ECO:0000259" key="10">
    <source>
        <dbReference type="PROSITE" id="PS50846"/>
    </source>
</evidence>
<dbReference type="Gene3D" id="3.30.70.100">
    <property type="match status" value="1"/>
</dbReference>
<proteinExistence type="inferred from homology"/>
<dbReference type="EMBL" id="CAJVQA010001404">
    <property type="protein sequence ID" value="CAG8513098.1"/>
    <property type="molecule type" value="Genomic_DNA"/>
</dbReference>
<keyword evidence="7" id="KW-1015">Disulfide bond</keyword>